<comment type="caution">
    <text evidence="2">The sequence shown here is derived from an EMBL/GenBank/DDBJ whole genome shotgun (WGS) entry which is preliminary data.</text>
</comment>
<dbReference type="Proteomes" id="UP000028411">
    <property type="component" value="Unassembled WGS sequence"/>
</dbReference>
<dbReference type="EMBL" id="JFHR01000047">
    <property type="protein sequence ID" value="KEQ52266.1"/>
    <property type="molecule type" value="Genomic_DNA"/>
</dbReference>
<evidence type="ECO:0000313" key="2">
    <source>
        <dbReference type="EMBL" id="KEQ52266.1"/>
    </source>
</evidence>
<keyword evidence="1" id="KW-0812">Transmembrane</keyword>
<keyword evidence="1" id="KW-1133">Transmembrane helix</keyword>
<feature type="transmembrane region" description="Helical" evidence="1">
    <location>
        <begin position="12"/>
        <end position="34"/>
    </location>
</feature>
<proteinExistence type="predicted"/>
<gene>
    <name evidence="2" type="ORF">BV95_03438</name>
</gene>
<reference evidence="2 3" key="1">
    <citation type="submission" date="2014-02" db="EMBL/GenBank/DDBJ databases">
        <title>Whole genome sequence of Sphingobium chlorophenolicum NBRC 16172.</title>
        <authorList>
            <person name="Gan H.M."/>
            <person name="Gan H.Y."/>
            <person name="Chew T.H."/>
            <person name="Savka M.A."/>
        </authorList>
    </citation>
    <scope>NUCLEOTIDE SEQUENCE [LARGE SCALE GENOMIC DNA]</scope>
    <source>
        <strain evidence="2 3">NBRC 16172</strain>
    </source>
</reference>
<organism evidence="2 3">
    <name type="scientific">Sphingobium chlorophenolicum</name>
    <dbReference type="NCBI Taxonomy" id="46429"/>
    <lineage>
        <taxon>Bacteria</taxon>
        <taxon>Pseudomonadati</taxon>
        <taxon>Pseudomonadota</taxon>
        <taxon>Alphaproteobacteria</taxon>
        <taxon>Sphingomonadales</taxon>
        <taxon>Sphingomonadaceae</taxon>
        <taxon>Sphingobium</taxon>
    </lineage>
</organism>
<sequence>MDDALKPDAMFGILFGLSISLELWCFAALAVAILG</sequence>
<evidence type="ECO:0000313" key="3">
    <source>
        <dbReference type="Proteomes" id="UP000028411"/>
    </source>
</evidence>
<evidence type="ECO:0000256" key="1">
    <source>
        <dbReference type="SAM" id="Phobius"/>
    </source>
</evidence>
<protein>
    <submittedName>
        <fullName evidence="2">Uncharacterized protein</fullName>
    </submittedName>
</protein>
<keyword evidence="1" id="KW-0472">Membrane</keyword>
<dbReference type="AlphaFoldDB" id="A0A081RAP3"/>
<name>A0A081RAP3_SPHCR</name>
<accession>A0A081RAP3</accession>